<keyword evidence="2" id="KW-1185">Reference proteome</keyword>
<reference evidence="1 2" key="1">
    <citation type="submission" date="2021-06" db="EMBL/GenBank/DDBJ databases">
        <authorList>
            <person name="Palmer J.M."/>
        </authorList>
    </citation>
    <scope>NUCLEOTIDE SEQUENCE [LARGE SCALE GENOMIC DNA]</scope>
    <source>
        <strain evidence="1 2">MEX-2019</strain>
        <tissue evidence="1">Muscle</tissue>
    </source>
</reference>
<sequence>TSTTSLCYVTLCHATSVSGSMCSEGLHGKLPSTCVTAAPLLRMSFLPATAGKTGRACRSRTS</sequence>
<comment type="caution">
    <text evidence="1">The sequence shown here is derived from an EMBL/GenBank/DDBJ whole genome shotgun (WGS) entry which is preliminary data.</text>
</comment>
<protein>
    <submittedName>
        <fullName evidence="1">Uncharacterized protein</fullName>
    </submittedName>
</protein>
<name>A0AAV9QLX3_9TELE</name>
<organism evidence="1 2">
    <name type="scientific">Crenichthys baileyi</name>
    <name type="common">White River springfish</name>
    <dbReference type="NCBI Taxonomy" id="28760"/>
    <lineage>
        <taxon>Eukaryota</taxon>
        <taxon>Metazoa</taxon>
        <taxon>Chordata</taxon>
        <taxon>Craniata</taxon>
        <taxon>Vertebrata</taxon>
        <taxon>Euteleostomi</taxon>
        <taxon>Actinopterygii</taxon>
        <taxon>Neopterygii</taxon>
        <taxon>Teleostei</taxon>
        <taxon>Neoteleostei</taxon>
        <taxon>Acanthomorphata</taxon>
        <taxon>Ovalentaria</taxon>
        <taxon>Atherinomorphae</taxon>
        <taxon>Cyprinodontiformes</taxon>
        <taxon>Goodeidae</taxon>
        <taxon>Crenichthys</taxon>
    </lineage>
</organism>
<gene>
    <name evidence="1" type="ORF">CRENBAI_009432</name>
</gene>
<evidence type="ECO:0000313" key="2">
    <source>
        <dbReference type="Proteomes" id="UP001311232"/>
    </source>
</evidence>
<dbReference type="EMBL" id="JAHHUM010003065">
    <property type="protein sequence ID" value="KAK5598501.1"/>
    <property type="molecule type" value="Genomic_DNA"/>
</dbReference>
<dbReference type="Proteomes" id="UP001311232">
    <property type="component" value="Unassembled WGS sequence"/>
</dbReference>
<dbReference type="AlphaFoldDB" id="A0AAV9QLX3"/>
<feature type="non-terminal residue" evidence="1">
    <location>
        <position position="1"/>
    </location>
</feature>
<evidence type="ECO:0000313" key="1">
    <source>
        <dbReference type="EMBL" id="KAK5598501.1"/>
    </source>
</evidence>
<accession>A0AAV9QLX3</accession>
<proteinExistence type="predicted"/>